<organism evidence="2 3">
    <name type="scientific">Deinococcus aquiradiocola</name>
    <dbReference type="NCBI Taxonomy" id="393059"/>
    <lineage>
        <taxon>Bacteria</taxon>
        <taxon>Thermotogati</taxon>
        <taxon>Deinococcota</taxon>
        <taxon>Deinococci</taxon>
        <taxon>Deinococcales</taxon>
        <taxon>Deinococcaceae</taxon>
        <taxon>Deinococcus</taxon>
    </lineage>
</organism>
<protein>
    <submittedName>
        <fullName evidence="2">Uncharacterized protein</fullName>
    </submittedName>
</protein>
<keyword evidence="1" id="KW-0812">Transmembrane</keyword>
<keyword evidence="3" id="KW-1185">Reference proteome</keyword>
<evidence type="ECO:0000256" key="1">
    <source>
        <dbReference type="SAM" id="Phobius"/>
    </source>
</evidence>
<feature type="transmembrane region" description="Helical" evidence="1">
    <location>
        <begin position="55"/>
        <end position="73"/>
    </location>
</feature>
<evidence type="ECO:0000313" key="3">
    <source>
        <dbReference type="Proteomes" id="UP000635726"/>
    </source>
</evidence>
<reference evidence="2" key="1">
    <citation type="journal article" date="2014" name="Int. J. Syst. Evol. Microbiol.">
        <title>Complete genome sequence of Corynebacterium casei LMG S-19264T (=DSM 44701T), isolated from a smear-ripened cheese.</title>
        <authorList>
            <consortium name="US DOE Joint Genome Institute (JGI-PGF)"/>
            <person name="Walter F."/>
            <person name="Albersmeier A."/>
            <person name="Kalinowski J."/>
            <person name="Ruckert C."/>
        </authorList>
    </citation>
    <scope>NUCLEOTIDE SEQUENCE</scope>
    <source>
        <strain evidence="2">JCM 14371</strain>
    </source>
</reference>
<keyword evidence="1" id="KW-0472">Membrane</keyword>
<dbReference type="EMBL" id="BMOE01000021">
    <property type="protein sequence ID" value="GGJ88623.1"/>
    <property type="molecule type" value="Genomic_DNA"/>
</dbReference>
<gene>
    <name evidence="2" type="ORF">GCM10008939_35880</name>
</gene>
<keyword evidence="1" id="KW-1133">Transmembrane helix</keyword>
<feature type="transmembrane region" description="Helical" evidence="1">
    <location>
        <begin position="30"/>
        <end position="49"/>
    </location>
</feature>
<feature type="transmembrane region" description="Helical" evidence="1">
    <location>
        <begin position="6"/>
        <end position="23"/>
    </location>
</feature>
<accession>A0A917PRN0</accession>
<name>A0A917PRN0_9DEIO</name>
<reference evidence="2" key="2">
    <citation type="submission" date="2020-09" db="EMBL/GenBank/DDBJ databases">
        <authorList>
            <person name="Sun Q."/>
            <person name="Ohkuma M."/>
        </authorList>
    </citation>
    <scope>NUCLEOTIDE SEQUENCE</scope>
    <source>
        <strain evidence="2">JCM 14371</strain>
    </source>
</reference>
<evidence type="ECO:0000313" key="2">
    <source>
        <dbReference type="EMBL" id="GGJ88623.1"/>
    </source>
</evidence>
<dbReference type="Proteomes" id="UP000635726">
    <property type="component" value="Unassembled WGS sequence"/>
</dbReference>
<comment type="caution">
    <text evidence="2">The sequence shown here is derived from an EMBL/GenBank/DDBJ whole genome shotgun (WGS) entry which is preliminary data.</text>
</comment>
<dbReference type="AlphaFoldDB" id="A0A917PRN0"/>
<proteinExistence type="predicted"/>
<dbReference type="RefSeq" id="WP_188964681.1">
    <property type="nucleotide sequence ID" value="NZ_BMOE01000021.1"/>
</dbReference>
<sequence length="75" mass="8153">MNLSRQALGMIGLIVGFGLYGLAGRLHSPWNEVLIGSVFAALGVTAFVYARGERWIQALGALLFVYGLVRAFLLR</sequence>